<gene>
    <name evidence="2" type="ORF">QJT92_09900</name>
</gene>
<name>A0ABT9JN35_9PAST</name>
<reference evidence="2 3" key="1">
    <citation type="journal article" date="2023" name="Front. Microbiol.">
        <title>Phylogeography and host specificity of Pasteurellaceae pathogenic to sea-farmed fish in the north-east Atlantic.</title>
        <authorList>
            <person name="Gulla S."/>
            <person name="Colquhoun D.J."/>
            <person name="Olsen A.B."/>
            <person name="Spilsberg B."/>
            <person name="Lagesen K."/>
            <person name="Aakesson C.P."/>
            <person name="Strom S."/>
            <person name="Manji F."/>
            <person name="Birkbeck T.H."/>
            <person name="Nilsen H.K."/>
        </authorList>
    </citation>
    <scope>NUCLEOTIDE SEQUENCE [LARGE SCALE GENOMIC DNA]</scope>
    <source>
        <strain evidence="2 3">VIO11850</strain>
    </source>
</reference>
<sequence>MITQYVIGAIALAFAITFVYASHLKKELQQTRKKLDKANYHNNKLQGELKNAQIRKNIEESDRLSSDDNIDKQLHDQKYYRD</sequence>
<comment type="caution">
    <text evidence="2">The sequence shown here is derived from an EMBL/GenBank/DDBJ whole genome shotgun (WGS) entry which is preliminary data.</text>
</comment>
<accession>A0ABT9JN35</accession>
<dbReference type="RefSeq" id="WP_306383982.1">
    <property type="nucleotide sequence ID" value="NZ_JASAVR010000025.1"/>
</dbReference>
<organism evidence="2 3">
    <name type="scientific">Phocoenobacter skyensis</name>
    <dbReference type="NCBI Taxonomy" id="97481"/>
    <lineage>
        <taxon>Bacteria</taxon>
        <taxon>Pseudomonadati</taxon>
        <taxon>Pseudomonadota</taxon>
        <taxon>Gammaproteobacteria</taxon>
        <taxon>Pasteurellales</taxon>
        <taxon>Pasteurellaceae</taxon>
        <taxon>Phocoenobacter</taxon>
    </lineage>
</organism>
<dbReference type="Proteomes" id="UP001224812">
    <property type="component" value="Unassembled WGS sequence"/>
</dbReference>
<proteinExistence type="predicted"/>
<evidence type="ECO:0000256" key="1">
    <source>
        <dbReference type="SAM" id="MobiDB-lite"/>
    </source>
</evidence>
<dbReference type="EMBL" id="JASAVS010000026">
    <property type="protein sequence ID" value="MDP8086230.1"/>
    <property type="molecule type" value="Genomic_DNA"/>
</dbReference>
<evidence type="ECO:0000313" key="2">
    <source>
        <dbReference type="EMBL" id="MDP8086230.1"/>
    </source>
</evidence>
<protein>
    <submittedName>
        <fullName evidence="2">DUF2681 domain-containing protein</fullName>
    </submittedName>
</protein>
<keyword evidence="3" id="KW-1185">Reference proteome</keyword>
<evidence type="ECO:0000313" key="3">
    <source>
        <dbReference type="Proteomes" id="UP001224812"/>
    </source>
</evidence>
<feature type="region of interest" description="Disordered" evidence="1">
    <location>
        <begin position="60"/>
        <end position="82"/>
    </location>
</feature>